<dbReference type="EMBL" id="ABJB010840258">
    <property type="status" value="NOT_ANNOTATED_CDS"/>
    <property type="molecule type" value="Genomic_DNA"/>
</dbReference>
<dbReference type="InParanoid" id="B7QNB4"/>
<name>B7QNB4_IXOSC</name>
<dbReference type="AlphaFoldDB" id="B7QNB4"/>
<gene>
    <name evidence="1" type="ORF">IscW_ISCW015522</name>
</gene>
<dbReference type="EMBL" id="DS977713">
    <property type="protein sequence ID" value="EEC20336.1"/>
    <property type="molecule type" value="Genomic_DNA"/>
</dbReference>
<accession>B7QNB4</accession>
<reference evidence="1 3" key="1">
    <citation type="submission" date="2008-03" db="EMBL/GenBank/DDBJ databases">
        <title>Annotation of Ixodes scapularis.</title>
        <authorList>
            <consortium name="Ixodes scapularis Genome Project Consortium"/>
            <person name="Caler E."/>
            <person name="Hannick L.I."/>
            <person name="Bidwell S."/>
            <person name="Joardar V."/>
            <person name="Thiagarajan M."/>
            <person name="Amedeo P."/>
            <person name="Galinsky K.J."/>
            <person name="Schobel S."/>
            <person name="Inman J."/>
            <person name="Hostetler J."/>
            <person name="Miller J."/>
            <person name="Hammond M."/>
            <person name="Megy K."/>
            <person name="Lawson D."/>
            <person name="Kodira C."/>
            <person name="Sutton G."/>
            <person name="Meyer J."/>
            <person name="Hill C.A."/>
            <person name="Birren B."/>
            <person name="Nene V."/>
            <person name="Collins F."/>
            <person name="Alarcon-Chaidez F."/>
            <person name="Wikel S."/>
            <person name="Strausberg R."/>
        </authorList>
    </citation>
    <scope>NUCLEOTIDE SEQUENCE [LARGE SCALE GENOMIC DNA]</scope>
    <source>
        <strain evidence="3">Wikel</strain>
        <strain evidence="1">Wikel colony</strain>
    </source>
</reference>
<dbReference type="HOGENOM" id="CLU_2834011_0_0_1"/>
<evidence type="ECO:0000313" key="1">
    <source>
        <dbReference type="EMBL" id="EEC20336.1"/>
    </source>
</evidence>
<dbReference type="Proteomes" id="UP000001555">
    <property type="component" value="Unassembled WGS sequence"/>
</dbReference>
<proteinExistence type="predicted"/>
<dbReference type="PaxDb" id="6945-B7QNB4"/>
<organism>
    <name type="scientific">Ixodes scapularis</name>
    <name type="common">Black-legged tick</name>
    <name type="synonym">Deer tick</name>
    <dbReference type="NCBI Taxonomy" id="6945"/>
    <lineage>
        <taxon>Eukaryota</taxon>
        <taxon>Metazoa</taxon>
        <taxon>Ecdysozoa</taxon>
        <taxon>Arthropoda</taxon>
        <taxon>Chelicerata</taxon>
        <taxon>Arachnida</taxon>
        <taxon>Acari</taxon>
        <taxon>Parasitiformes</taxon>
        <taxon>Ixodida</taxon>
        <taxon>Ixodoidea</taxon>
        <taxon>Ixodidae</taxon>
        <taxon>Ixodinae</taxon>
        <taxon>Ixodes</taxon>
    </lineage>
</organism>
<dbReference type="EnsemblMetazoa" id="ISCW015522-RA">
    <property type="protein sequence ID" value="ISCW015522-PA"/>
    <property type="gene ID" value="ISCW015522"/>
</dbReference>
<dbReference type="EMBL" id="ABJB011118275">
    <property type="status" value="NOT_ANNOTATED_CDS"/>
    <property type="molecule type" value="Genomic_DNA"/>
</dbReference>
<evidence type="ECO:0000313" key="3">
    <source>
        <dbReference type="Proteomes" id="UP000001555"/>
    </source>
</evidence>
<evidence type="ECO:0000313" key="2">
    <source>
        <dbReference type="EnsemblMetazoa" id="ISCW015522-PA"/>
    </source>
</evidence>
<dbReference type="VEuPathDB" id="VectorBase:ISCW015522"/>
<sequence>MAAFRYLLRKSRCAKPAVGVPLLGAGLVRGSPAGTTFGVELKRDDVLAEDLRYRPARRSLETARKE</sequence>
<keyword evidence="3" id="KW-1185">Reference proteome</keyword>
<dbReference type="VEuPathDB" id="VectorBase:ISCI015522"/>
<protein>
    <submittedName>
        <fullName evidence="1 2">Uncharacterized protein</fullName>
    </submittedName>
</protein>
<reference evidence="2" key="2">
    <citation type="submission" date="2020-05" db="UniProtKB">
        <authorList>
            <consortium name="EnsemblMetazoa"/>
        </authorList>
    </citation>
    <scope>IDENTIFICATION</scope>
    <source>
        <strain evidence="2">wikel</strain>
    </source>
</reference>